<dbReference type="RefSeq" id="WP_073067063.1">
    <property type="nucleotide sequence ID" value="NZ_FQUS01000021.1"/>
</dbReference>
<evidence type="ECO:0000313" key="2">
    <source>
        <dbReference type="Proteomes" id="UP000184041"/>
    </source>
</evidence>
<evidence type="ECO:0000313" key="1">
    <source>
        <dbReference type="EMBL" id="SHG19011.1"/>
    </source>
</evidence>
<keyword evidence="2" id="KW-1185">Reference proteome</keyword>
<gene>
    <name evidence="1" type="ORF">SAMN05443144_1216</name>
</gene>
<sequence>MKYRIKIETTHEELFNILLKTVKDKMDGLGVPPVPEQKRYKSSRNIIIKAPIDARDSLEDADGTVKLKYLFPDL</sequence>
<dbReference type="AlphaFoldDB" id="A0A1M5HSR4"/>
<name>A0A1M5HSR4_9BACT</name>
<accession>A0A1M5HSR4</accession>
<dbReference type="Proteomes" id="UP000184041">
    <property type="component" value="Unassembled WGS sequence"/>
</dbReference>
<proteinExistence type="predicted"/>
<dbReference type="EMBL" id="FQUS01000021">
    <property type="protein sequence ID" value="SHG19011.1"/>
    <property type="molecule type" value="Genomic_DNA"/>
</dbReference>
<reference evidence="1 2" key="1">
    <citation type="submission" date="2016-11" db="EMBL/GenBank/DDBJ databases">
        <authorList>
            <person name="Jaros S."/>
            <person name="Januszkiewicz K."/>
            <person name="Wedrychowicz H."/>
        </authorList>
    </citation>
    <scope>NUCLEOTIDE SEQUENCE [LARGE SCALE GENOMIC DNA]</scope>
    <source>
        <strain evidence="1 2">DSM 21986</strain>
    </source>
</reference>
<protein>
    <submittedName>
        <fullName evidence="1">Uncharacterized protein</fullName>
    </submittedName>
</protein>
<organism evidence="1 2">
    <name type="scientific">Fodinibius roseus</name>
    <dbReference type="NCBI Taxonomy" id="1194090"/>
    <lineage>
        <taxon>Bacteria</taxon>
        <taxon>Pseudomonadati</taxon>
        <taxon>Balneolota</taxon>
        <taxon>Balneolia</taxon>
        <taxon>Balneolales</taxon>
        <taxon>Balneolaceae</taxon>
        <taxon>Fodinibius</taxon>
    </lineage>
</organism>